<keyword evidence="4" id="KW-0804">Transcription</keyword>
<accession>A0AAE9D390</accession>
<sequence length="443" mass="50338">MDDRQARISRENVQPVANPNGRISETPFTRRPPIVSKVDGRARILRPLRVVTMQSNQQHPTTSAANGTPGTTTAQRPSSGGIPHSQSMPVLQAGVRTLQPNIQQPAARPILTLPSNTTEKNAVPLLQWVDALRKKLVLLRAKSQAAMEDSLKEVLTEEEILKTREALTEVANIYHDMNRTATVKCRLNAIFDKRGFYKSVENSLQDLKVQDINAYALYDRMQESLDERTAIDKNILCLNETFRRNPAVQPRSTIFSAPPPIKFSKHLEDANKGILLAIDAVINRTRGEPMSWKFKRISHRCFRNAKSLVEVQYATRRPTAEKDFVTCMKALLILRFGILEDLIIGGEDETLYDTEKIYPSKRKVYKEFTNSAKEIILGSPVTKFTQPGNVVQCNNYIQMYVNCFTKKCAFCKKYLRQFMPPTYVTRELEPLFCHKLCLLSQVP</sequence>
<feature type="region of interest" description="Disordered" evidence="6">
    <location>
        <begin position="1"/>
        <end position="33"/>
    </location>
</feature>
<evidence type="ECO:0000256" key="5">
    <source>
        <dbReference type="ARBA" id="ARBA00023242"/>
    </source>
</evidence>
<feature type="region of interest" description="Disordered" evidence="6">
    <location>
        <begin position="52"/>
        <end position="87"/>
    </location>
</feature>
<feature type="compositionally biased region" description="Basic and acidic residues" evidence="6">
    <location>
        <begin position="1"/>
        <end position="10"/>
    </location>
</feature>
<dbReference type="Proteomes" id="UP000827892">
    <property type="component" value="Chromosome V"/>
</dbReference>
<feature type="compositionally biased region" description="Polar residues" evidence="6">
    <location>
        <begin position="11"/>
        <end position="27"/>
    </location>
</feature>
<dbReference type="Pfam" id="PF11571">
    <property type="entry name" value="Med27"/>
    <property type="match status" value="1"/>
</dbReference>
<name>A0AAE9D390_CAEBR</name>
<keyword evidence="5" id="KW-0539">Nucleus</keyword>
<dbReference type="GO" id="GO:0016592">
    <property type="term" value="C:mediator complex"/>
    <property type="evidence" value="ECO:0007669"/>
    <property type="project" value="InterPro"/>
</dbReference>
<evidence type="ECO:0000256" key="6">
    <source>
        <dbReference type="SAM" id="MobiDB-lite"/>
    </source>
</evidence>
<dbReference type="AlphaFoldDB" id="A0AAE9D390"/>
<evidence type="ECO:0000256" key="1">
    <source>
        <dbReference type="ARBA" id="ARBA00004123"/>
    </source>
</evidence>
<proteinExistence type="inferred from homology"/>
<comment type="subcellular location">
    <subcellularLocation>
        <location evidence="1">Nucleus</location>
    </subcellularLocation>
</comment>
<organism evidence="7 8">
    <name type="scientific">Caenorhabditis briggsae</name>
    <dbReference type="NCBI Taxonomy" id="6238"/>
    <lineage>
        <taxon>Eukaryota</taxon>
        <taxon>Metazoa</taxon>
        <taxon>Ecdysozoa</taxon>
        <taxon>Nematoda</taxon>
        <taxon>Chromadorea</taxon>
        <taxon>Rhabditida</taxon>
        <taxon>Rhabditina</taxon>
        <taxon>Rhabditomorpha</taxon>
        <taxon>Rhabditoidea</taxon>
        <taxon>Rhabditidae</taxon>
        <taxon>Peloderinae</taxon>
        <taxon>Caenorhabditis</taxon>
    </lineage>
</organism>
<keyword evidence="3" id="KW-0805">Transcription regulation</keyword>
<evidence type="ECO:0000256" key="3">
    <source>
        <dbReference type="ARBA" id="ARBA00023015"/>
    </source>
</evidence>
<dbReference type="EMBL" id="CP090895">
    <property type="protein sequence ID" value="ULT90713.1"/>
    <property type="molecule type" value="Genomic_DNA"/>
</dbReference>
<evidence type="ECO:0000256" key="2">
    <source>
        <dbReference type="ARBA" id="ARBA00008048"/>
    </source>
</evidence>
<dbReference type="InterPro" id="IPR021627">
    <property type="entry name" value="Mediator_Med27"/>
</dbReference>
<evidence type="ECO:0000313" key="8">
    <source>
        <dbReference type="Proteomes" id="UP000827892"/>
    </source>
</evidence>
<reference evidence="7 8" key="1">
    <citation type="submission" date="2022-02" db="EMBL/GenBank/DDBJ databases">
        <title>Chromosome-level reference genomes for two strains of Caenorhabditis briggsae: an improved platform for comparative genomics.</title>
        <authorList>
            <person name="Stevens L."/>
            <person name="Andersen E.C."/>
        </authorList>
    </citation>
    <scope>NUCLEOTIDE SEQUENCE [LARGE SCALE GENOMIC DNA]</scope>
    <source>
        <strain evidence="7">QX1410_ONT</strain>
        <tissue evidence="7">Whole-organism</tissue>
    </source>
</reference>
<protein>
    <recommendedName>
        <fullName evidence="9">Protein CBR-MDT-27</fullName>
    </recommendedName>
</protein>
<comment type="similarity">
    <text evidence="2">Belongs to the Mediator complex subunit 27 family.</text>
</comment>
<evidence type="ECO:0008006" key="9">
    <source>
        <dbReference type="Google" id="ProtNLM"/>
    </source>
</evidence>
<evidence type="ECO:0000313" key="7">
    <source>
        <dbReference type="EMBL" id="ULT90713.1"/>
    </source>
</evidence>
<evidence type="ECO:0000256" key="4">
    <source>
        <dbReference type="ARBA" id="ARBA00023163"/>
    </source>
</evidence>
<gene>
    <name evidence="7" type="ORF">L3Y34_008796</name>
</gene>